<name>A0ABV0N6J6_9TELE</name>
<dbReference type="EMBL" id="JAHRIO010029748">
    <property type="protein sequence ID" value="MEQ2167029.1"/>
    <property type="molecule type" value="Genomic_DNA"/>
</dbReference>
<dbReference type="Proteomes" id="UP001476798">
    <property type="component" value="Unassembled WGS sequence"/>
</dbReference>
<reference evidence="1 2" key="1">
    <citation type="submission" date="2021-06" db="EMBL/GenBank/DDBJ databases">
        <authorList>
            <person name="Palmer J.M."/>
        </authorList>
    </citation>
    <scope>NUCLEOTIDE SEQUENCE [LARGE SCALE GENOMIC DNA]</scope>
    <source>
        <strain evidence="1 2">GA_2019</strain>
        <tissue evidence="1">Muscle</tissue>
    </source>
</reference>
<comment type="caution">
    <text evidence="1">The sequence shown here is derived from an EMBL/GenBank/DDBJ whole genome shotgun (WGS) entry which is preliminary data.</text>
</comment>
<evidence type="ECO:0000313" key="2">
    <source>
        <dbReference type="Proteomes" id="UP001476798"/>
    </source>
</evidence>
<evidence type="ECO:0000313" key="1">
    <source>
        <dbReference type="EMBL" id="MEQ2167029.1"/>
    </source>
</evidence>
<proteinExistence type="predicted"/>
<gene>
    <name evidence="1" type="ORF">GOODEAATRI_034651</name>
</gene>
<accession>A0ABV0N6J6</accession>
<keyword evidence="2" id="KW-1185">Reference proteome</keyword>
<sequence length="99" mass="11041">MSLSVTLEIKFEVFSLQQCTETSFQQCASFLLLLSVTTVWRKKSSATAVAFLFALCVFGYNDDVDIMAFVGSFSSSLRNEGSFHTQCSKVPSIKSRRPH</sequence>
<organism evidence="1 2">
    <name type="scientific">Goodea atripinnis</name>
    <dbReference type="NCBI Taxonomy" id="208336"/>
    <lineage>
        <taxon>Eukaryota</taxon>
        <taxon>Metazoa</taxon>
        <taxon>Chordata</taxon>
        <taxon>Craniata</taxon>
        <taxon>Vertebrata</taxon>
        <taxon>Euteleostomi</taxon>
        <taxon>Actinopterygii</taxon>
        <taxon>Neopterygii</taxon>
        <taxon>Teleostei</taxon>
        <taxon>Neoteleostei</taxon>
        <taxon>Acanthomorphata</taxon>
        <taxon>Ovalentaria</taxon>
        <taxon>Atherinomorphae</taxon>
        <taxon>Cyprinodontiformes</taxon>
        <taxon>Goodeidae</taxon>
        <taxon>Goodea</taxon>
    </lineage>
</organism>
<protein>
    <submittedName>
        <fullName evidence="1">Uncharacterized protein</fullName>
    </submittedName>
</protein>